<organism evidence="1 2">
    <name type="scientific">Catenulispora yoronensis</name>
    <dbReference type="NCBI Taxonomy" id="450799"/>
    <lineage>
        <taxon>Bacteria</taxon>
        <taxon>Bacillati</taxon>
        <taxon>Actinomycetota</taxon>
        <taxon>Actinomycetes</taxon>
        <taxon>Catenulisporales</taxon>
        <taxon>Catenulisporaceae</taxon>
        <taxon>Catenulispora</taxon>
    </lineage>
</organism>
<reference evidence="2" key="1">
    <citation type="journal article" date="2019" name="Int. J. Syst. Evol. Microbiol.">
        <title>The Global Catalogue of Microorganisms (GCM) 10K type strain sequencing project: providing services to taxonomists for standard genome sequencing and annotation.</title>
        <authorList>
            <consortium name="The Broad Institute Genomics Platform"/>
            <consortium name="The Broad Institute Genome Sequencing Center for Infectious Disease"/>
            <person name="Wu L."/>
            <person name="Ma J."/>
        </authorList>
    </citation>
    <scope>NUCLEOTIDE SEQUENCE [LARGE SCALE GENOMIC DNA]</scope>
    <source>
        <strain evidence="2">JCM 16014</strain>
    </source>
</reference>
<dbReference type="Proteomes" id="UP001500751">
    <property type="component" value="Unassembled WGS sequence"/>
</dbReference>
<sequence>MNRARNIDTFRHAFAAPTSASAVSGTVATHLTQGGTVPLTRAGMRKQVVQNLSQVAPPGEEFVACVHVETGMSPWLAHLLERIPLVGGLIGIAIYSSREYYFITLTNTSLVVHRAARLTNRPKDFMFAVPIAASPISDIKKGWLLWSRMHFLFPGELKPSRLNFHRIWNADIQHFIAAMPHAVEGAEKFGVAPAIPGQGTFAADAVPSDQQR</sequence>
<evidence type="ECO:0000313" key="1">
    <source>
        <dbReference type="EMBL" id="GAA2041410.1"/>
    </source>
</evidence>
<evidence type="ECO:0000313" key="2">
    <source>
        <dbReference type="Proteomes" id="UP001500751"/>
    </source>
</evidence>
<name>A0ABP5GAC1_9ACTN</name>
<comment type="caution">
    <text evidence="1">The sequence shown here is derived from an EMBL/GenBank/DDBJ whole genome shotgun (WGS) entry which is preliminary data.</text>
</comment>
<gene>
    <name evidence="1" type="ORF">GCM10009839_49820</name>
</gene>
<keyword evidence="2" id="KW-1185">Reference proteome</keyword>
<accession>A0ABP5GAC1</accession>
<dbReference type="EMBL" id="BAAAQN010000031">
    <property type="protein sequence ID" value="GAA2041410.1"/>
    <property type="molecule type" value="Genomic_DNA"/>
</dbReference>
<proteinExistence type="predicted"/>
<protein>
    <recommendedName>
        <fullName evidence="3">YokE-like PH domain-containing protein</fullName>
    </recommendedName>
</protein>
<evidence type="ECO:0008006" key="3">
    <source>
        <dbReference type="Google" id="ProtNLM"/>
    </source>
</evidence>